<evidence type="ECO:0000313" key="4">
    <source>
        <dbReference type="Proteomes" id="UP000015101"/>
    </source>
</evidence>
<evidence type="ECO:0000313" key="3">
    <source>
        <dbReference type="EnsemblMetazoa" id="HelroP168490"/>
    </source>
</evidence>
<feature type="transmembrane region" description="Helical" evidence="1">
    <location>
        <begin position="137"/>
        <end position="160"/>
    </location>
</feature>
<gene>
    <name evidence="3" type="primary">20202377</name>
    <name evidence="2" type="ORF">HELRODRAFT_168490</name>
</gene>
<feature type="transmembrane region" description="Helical" evidence="1">
    <location>
        <begin position="196"/>
        <end position="213"/>
    </location>
</feature>
<feature type="transmembrane region" description="Helical" evidence="1">
    <location>
        <begin position="12"/>
        <end position="32"/>
    </location>
</feature>
<reference evidence="3" key="3">
    <citation type="submission" date="2015-06" db="UniProtKB">
        <authorList>
            <consortium name="EnsemblMetazoa"/>
        </authorList>
    </citation>
    <scope>IDENTIFICATION</scope>
</reference>
<protein>
    <submittedName>
        <fullName evidence="2 3">Uncharacterized protein</fullName>
    </submittedName>
</protein>
<keyword evidence="1" id="KW-0812">Transmembrane</keyword>
<dbReference type="Proteomes" id="UP000015101">
    <property type="component" value="Unassembled WGS sequence"/>
</dbReference>
<feature type="transmembrane region" description="Helical" evidence="1">
    <location>
        <begin position="38"/>
        <end position="58"/>
    </location>
</feature>
<reference evidence="2 4" key="2">
    <citation type="journal article" date="2013" name="Nature">
        <title>Insights into bilaterian evolution from three spiralian genomes.</title>
        <authorList>
            <person name="Simakov O."/>
            <person name="Marletaz F."/>
            <person name="Cho S.J."/>
            <person name="Edsinger-Gonzales E."/>
            <person name="Havlak P."/>
            <person name="Hellsten U."/>
            <person name="Kuo D.H."/>
            <person name="Larsson T."/>
            <person name="Lv J."/>
            <person name="Arendt D."/>
            <person name="Savage R."/>
            <person name="Osoegawa K."/>
            <person name="de Jong P."/>
            <person name="Grimwood J."/>
            <person name="Chapman J.A."/>
            <person name="Shapiro H."/>
            <person name="Aerts A."/>
            <person name="Otillar R.P."/>
            <person name="Terry A.Y."/>
            <person name="Boore J.L."/>
            <person name="Grigoriev I.V."/>
            <person name="Lindberg D.R."/>
            <person name="Seaver E.C."/>
            <person name="Weisblat D.A."/>
            <person name="Putnam N.H."/>
            <person name="Rokhsar D.S."/>
        </authorList>
    </citation>
    <scope>NUCLEOTIDE SEQUENCE</scope>
</reference>
<feature type="transmembrane region" description="Helical" evidence="1">
    <location>
        <begin position="361"/>
        <end position="381"/>
    </location>
</feature>
<dbReference type="RefSeq" id="XP_009012590.1">
    <property type="nucleotide sequence ID" value="XM_009014342.1"/>
</dbReference>
<keyword evidence="1" id="KW-1133">Transmembrane helix</keyword>
<proteinExistence type="predicted"/>
<dbReference type="EMBL" id="AMQM01002978">
    <property type="status" value="NOT_ANNOTATED_CDS"/>
    <property type="molecule type" value="Genomic_DNA"/>
</dbReference>
<feature type="transmembrane region" description="Helical" evidence="1">
    <location>
        <begin position="103"/>
        <end position="130"/>
    </location>
</feature>
<dbReference type="HOGENOM" id="CLU_728133_0_0_1"/>
<dbReference type="InParanoid" id="T1F0M7"/>
<dbReference type="KEGG" id="hro:HELRODRAFT_168490"/>
<organism evidence="3 4">
    <name type="scientific">Helobdella robusta</name>
    <name type="common">Californian leech</name>
    <dbReference type="NCBI Taxonomy" id="6412"/>
    <lineage>
        <taxon>Eukaryota</taxon>
        <taxon>Metazoa</taxon>
        <taxon>Spiralia</taxon>
        <taxon>Lophotrochozoa</taxon>
        <taxon>Annelida</taxon>
        <taxon>Clitellata</taxon>
        <taxon>Hirudinea</taxon>
        <taxon>Rhynchobdellida</taxon>
        <taxon>Glossiphoniidae</taxon>
        <taxon>Helobdella</taxon>
    </lineage>
</organism>
<keyword evidence="1" id="KW-0472">Membrane</keyword>
<name>T1F0M7_HELRO</name>
<feature type="transmembrane region" description="Helical" evidence="1">
    <location>
        <begin position="70"/>
        <end position="88"/>
    </location>
</feature>
<feature type="transmembrane region" description="Helical" evidence="1">
    <location>
        <begin position="172"/>
        <end position="189"/>
    </location>
</feature>
<keyword evidence="4" id="KW-1185">Reference proteome</keyword>
<dbReference type="EMBL" id="KB095959">
    <property type="protein sequence ID" value="ESO09497.1"/>
    <property type="molecule type" value="Genomic_DNA"/>
</dbReference>
<accession>T1F0M7</accession>
<reference evidence="4" key="1">
    <citation type="submission" date="2012-12" db="EMBL/GenBank/DDBJ databases">
        <authorList>
            <person name="Hellsten U."/>
            <person name="Grimwood J."/>
            <person name="Chapman J.A."/>
            <person name="Shapiro H."/>
            <person name="Aerts A."/>
            <person name="Otillar R.P."/>
            <person name="Terry A.Y."/>
            <person name="Boore J.L."/>
            <person name="Simakov O."/>
            <person name="Marletaz F."/>
            <person name="Cho S.-J."/>
            <person name="Edsinger-Gonzales E."/>
            <person name="Havlak P."/>
            <person name="Kuo D.-H."/>
            <person name="Larsson T."/>
            <person name="Lv J."/>
            <person name="Arendt D."/>
            <person name="Savage R."/>
            <person name="Osoegawa K."/>
            <person name="de Jong P."/>
            <person name="Lindberg D.R."/>
            <person name="Seaver E.C."/>
            <person name="Weisblat D.A."/>
            <person name="Putnam N.H."/>
            <person name="Grigoriev I.V."/>
            <person name="Rokhsar D.S."/>
        </authorList>
    </citation>
    <scope>NUCLEOTIDE SEQUENCE</scope>
</reference>
<sequence>MNFSNRRFDICLRLIFFILQLLCCLATIATFARLLDEFKLPMVFTITPVLLILLISLEKCLIINDRKTNCMIRGIITGFLAGFFGNVVNDEFIIQTHTSKNSFVLWLANFEFLHIPVIAGTVMCMFCIIFRKFPPRSVLVVAFAFAVCCMSITSLLYIFYSINPDRAKINKQWAMVVFIVAFLFGLMPTMTQAKQAWLLCLCGFVVSVNWQFVHLETQQWDWSLNRYPIPGFLTVYVVLFLYEAIDVGDSNIYLYKNRKKKKFDLETRMSDNEDDDDKNNDCERSDRNILPNEENGWSSFFLTMTCHCLSYLAERTVMTLVKEVQQKNRAFKTDTWLCCLCMLCFYYLLASKNNISILEKVSLTILGLLLYFCVGVTSGILSNGYFIDNVVGILFLAVTLESEHSTNF</sequence>
<dbReference type="CTD" id="20202377"/>
<feature type="transmembrane region" description="Helical" evidence="1">
    <location>
        <begin position="233"/>
        <end position="255"/>
    </location>
</feature>
<dbReference type="OMA" id="NDCERSD"/>
<feature type="transmembrane region" description="Helical" evidence="1">
    <location>
        <begin position="333"/>
        <end position="349"/>
    </location>
</feature>
<dbReference type="EnsemblMetazoa" id="HelroT168490">
    <property type="protein sequence ID" value="HelroP168490"/>
    <property type="gene ID" value="HelroG168490"/>
</dbReference>
<evidence type="ECO:0000313" key="2">
    <source>
        <dbReference type="EMBL" id="ESO09497.1"/>
    </source>
</evidence>
<dbReference type="GeneID" id="20202377"/>
<evidence type="ECO:0000256" key="1">
    <source>
        <dbReference type="SAM" id="Phobius"/>
    </source>
</evidence>
<dbReference type="AlphaFoldDB" id="T1F0M7"/>